<accession>A0A9J5ZG84</accession>
<evidence type="ECO:0000313" key="1">
    <source>
        <dbReference type="EMBL" id="KAG5611437.1"/>
    </source>
</evidence>
<dbReference type="EMBL" id="JACXVP010000004">
    <property type="protein sequence ID" value="KAG5611437.1"/>
    <property type="molecule type" value="Genomic_DNA"/>
</dbReference>
<organism evidence="1 2">
    <name type="scientific">Solanum commersonii</name>
    <name type="common">Commerson's wild potato</name>
    <name type="synonym">Commerson's nightshade</name>
    <dbReference type="NCBI Taxonomy" id="4109"/>
    <lineage>
        <taxon>Eukaryota</taxon>
        <taxon>Viridiplantae</taxon>
        <taxon>Streptophyta</taxon>
        <taxon>Embryophyta</taxon>
        <taxon>Tracheophyta</taxon>
        <taxon>Spermatophyta</taxon>
        <taxon>Magnoliopsida</taxon>
        <taxon>eudicotyledons</taxon>
        <taxon>Gunneridae</taxon>
        <taxon>Pentapetalae</taxon>
        <taxon>asterids</taxon>
        <taxon>lamiids</taxon>
        <taxon>Solanales</taxon>
        <taxon>Solanaceae</taxon>
        <taxon>Solanoideae</taxon>
        <taxon>Solaneae</taxon>
        <taxon>Solanum</taxon>
    </lineage>
</organism>
<keyword evidence="2" id="KW-1185">Reference proteome</keyword>
<dbReference type="OrthoDB" id="295274at2759"/>
<proteinExistence type="predicted"/>
<sequence>MGSFDDASGTFKSTLGYCLGKALGSNLVQMDPYCLCPLGNELIGNFRDSARNATFTLEEMSNFAGNQVVGGVMVMDMSSPGLLHMPPSLHQVSTDVSGFLNVPSPNCGSNLTKTRKNCATTPGMYPHPPLMDVIIQPYMMKPKGPQVPLVPIRKLKTQAVALVPKSSKKVEKKKRNNLRVEVLVSGFFEKHHGRVLTIDGPVNGTGYSGKYGGKDHSSHCGRGGQRDNNQKNTNKAVDEFVYVGCGYDPLENSLYVPRNVKLVEKDGNLIIQSVLGIKNIGKEENFSGNKSPSSMVVSIPVDPKGTSDADGDGFGRYKVRELSTQMLSVVLKGFRTGGKLFVEGFCGQGMLRFQKKHLLPRRSYVGQKFAEYSIRNVYKNMRGDMGKVEWRKVWTKFLAWRGIHKPVLKWHEEVQWALTYLKGQNSIAQVYMMTLAGTIYCL</sequence>
<protein>
    <submittedName>
        <fullName evidence="1">Uncharacterized protein</fullName>
    </submittedName>
</protein>
<dbReference type="Proteomes" id="UP000824120">
    <property type="component" value="Chromosome 4"/>
</dbReference>
<gene>
    <name evidence="1" type="ORF">H5410_022718</name>
</gene>
<comment type="caution">
    <text evidence="1">The sequence shown here is derived from an EMBL/GenBank/DDBJ whole genome shotgun (WGS) entry which is preliminary data.</text>
</comment>
<dbReference type="AlphaFoldDB" id="A0A9J5ZG84"/>
<name>A0A9J5ZG84_SOLCO</name>
<dbReference type="PANTHER" id="PTHR37616:SF3">
    <property type="entry name" value="BZIP DOMAIN-CONTAINING PROTEIN"/>
    <property type="match status" value="1"/>
</dbReference>
<evidence type="ECO:0000313" key="2">
    <source>
        <dbReference type="Proteomes" id="UP000824120"/>
    </source>
</evidence>
<reference evidence="1 2" key="1">
    <citation type="submission" date="2020-09" db="EMBL/GenBank/DDBJ databases">
        <title>De no assembly of potato wild relative species, Solanum commersonii.</title>
        <authorList>
            <person name="Cho K."/>
        </authorList>
    </citation>
    <scope>NUCLEOTIDE SEQUENCE [LARGE SCALE GENOMIC DNA]</scope>
    <source>
        <strain evidence="1">LZ3.2</strain>
        <tissue evidence="1">Leaf</tissue>
    </source>
</reference>
<dbReference type="PANTHER" id="PTHR37616">
    <property type="entry name" value="BZIP TRANSCRIPTION FACTOR 60-LIKE"/>
    <property type="match status" value="1"/>
</dbReference>